<feature type="compositionally biased region" description="Low complexity" evidence="2">
    <location>
        <begin position="347"/>
        <end position="364"/>
    </location>
</feature>
<dbReference type="PANTHER" id="PTHR30006:SF25">
    <property type="entry name" value="PHOSPHOGLYCERATE TRANSPORT REGULATORY PROTEIN PGTC"/>
    <property type="match status" value="1"/>
</dbReference>
<accession>A0A5C0ZYA8</accession>
<feature type="signal peptide" evidence="3">
    <location>
        <begin position="1"/>
        <end position="24"/>
    </location>
</feature>
<dbReference type="Pfam" id="PF13531">
    <property type="entry name" value="SBP_bac_11"/>
    <property type="match status" value="1"/>
</dbReference>
<organism evidence="4 5">
    <name type="scientific">Kushneria phosphatilytica</name>
    <dbReference type="NCBI Taxonomy" id="657387"/>
    <lineage>
        <taxon>Bacteria</taxon>
        <taxon>Pseudomonadati</taxon>
        <taxon>Pseudomonadota</taxon>
        <taxon>Gammaproteobacteria</taxon>
        <taxon>Oceanospirillales</taxon>
        <taxon>Halomonadaceae</taxon>
        <taxon>Kushneria</taxon>
    </lineage>
</organism>
<dbReference type="EMBL" id="CP043420">
    <property type="protein sequence ID" value="QEL10667.1"/>
    <property type="molecule type" value="Genomic_DNA"/>
</dbReference>
<evidence type="ECO:0000256" key="3">
    <source>
        <dbReference type="SAM" id="SignalP"/>
    </source>
</evidence>
<sequence length="383" mass="42568">MRLMKYLIAVLALLTLASAARAVAAESSLTIEAALDFNVAEPLIRAFEATHPNIRVSYHDSSTLAVDRRARDGSPPADVYISSAMPWQVALANQGRAARLDLPEARQWPEWAKWRNEVFGFTFEPVVIAYRLDLARHTLPPQTHRELLQALQIPQLQGRVTTYDPESSGVGYSLFQQDARYSPRFWDLVAAMGARGVTPEATSRAMLEGLSEGRYWLGYNLLGSYAIAWARHHPEVIVQVPTDYSLVLLRTALVARNAPHPQAARLFMAFLLGPKGQHVLAGQTPLFSPLDGVVGPWTAARLRDQVGDHLYPIPLDASLLAFVDPLRRDAFMRRWAREITILDRTGESGSSSSDTASQQSARPDTPWPRRPTPPVHSSRETQP</sequence>
<dbReference type="Proteomes" id="UP000322553">
    <property type="component" value="Chromosome"/>
</dbReference>
<dbReference type="Gene3D" id="3.40.190.10">
    <property type="entry name" value="Periplasmic binding protein-like II"/>
    <property type="match status" value="2"/>
</dbReference>
<keyword evidence="5" id="KW-1185">Reference proteome</keyword>
<protein>
    <submittedName>
        <fullName evidence="4">ABC transporter substrate-binding protein</fullName>
    </submittedName>
</protein>
<feature type="region of interest" description="Disordered" evidence="2">
    <location>
        <begin position="344"/>
        <end position="383"/>
    </location>
</feature>
<gene>
    <name evidence="4" type="ORF">FY550_05690</name>
</gene>
<dbReference type="PANTHER" id="PTHR30006">
    <property type="entry name" value="THIAMINE-BINDING PERIPLASMIC PROTEIN-RELATED"/>
    <property type="match status" value="1"/>
</dbReference>
<reference evidence="4 5" key="1">
    <citation type="submission" date="2019-08" db="EMBL/GenBank/DDBJ databases">
        <title>Complete genome sequence of Kushneria sp. YCWA18, a halophilic phosphate-solubilizing bacterium isolated from Daqiao saltern in China.</title>
        <authorList>
            <person name="Du G.-X."/>
            <person name="Qu L.-Y."/>
        </authorList>
    </citation>
    <scope>NUCLEOTIDE SEQUENCE [LARGE SCALE GENOMIC DNA]</scope>
    <source>
        <strain evidence="4 5">YCWA18</strain>
    </source>
</reference>
<evidence type="ECO:0000313" key="4">
    <source>
        <dbReference type="EMBL" id="QEL10667.1"/>
    </source>
</evidence>
<dbReference type="AlphaFoldDB" id="A0A5C0ZYA8"/>
<evidence type="ECO:0000256" key="1">
    <source>
        <dbReference type="ARBA" id="ARBA00022729"/>
    </source>
</evidence>
<name>A0A5C0ZYA8_9GAMM</name>
<feature type="chain" id="PRO_5022956632" evidence="3">
    <location>
        <begin position="25"/>
        <end position="383"/>
    </location>
</feature>
<feature type="compositionally biased region" description="Pro residues" evidence="2">
    <location>
        <begin position="365"/>
        <end position="374"/>
    </location>
</feature>
<dbReference type="OrthoDB" id="8673316at2"/>
<evidence type="ECO:0000256" key="2">
    <source>
        <dbReference type="SAM" id="MobiDB-lite"/>
    </source>
</evidence>
<dbReference type="KEGG" id="kuy:FY550_05690"/>
<proteinExistence type="predicted"/>
<evidence type="ECO:0000313" key="5">
    <source>
        <dbReference type="Proteomes" id="UP000322553"/>
    </source>
</evidence>
<keyword evidence="1 3" id="KW-0732">Signal</keyword>
<dbReference type="SUPFAM" id="SSF53850">
    <property type="entry name" value="Periplasmic binding protein-like II"/>
    <property type="match status" value="1"/>
</dbReference>
<dbReference type="GO" id="GO:0030288">
    <property type="term" value="C:outer membrane-bounded periplasmic space"/>
    <property type="evidence" value="ECO:0007669"/>
    <property type="project" value="TreeGrafter"/>
</dbReference>